<sequence>MPTWLNISTAIIEAVENQKAIITEPVILGLITLFGVIFTAYLTYLGVKAKTDRAQQDSDRLRMSAMENRLDMTERRNVGLWAYCRALIDHIYKGGGAPPPDPPHTIKDLFD</sequence>
<keyword evidence="1" id="KW-0472">Membrane</keyword>
<accession>A0A2N7RZF3</accession>
<evidence type="ECO:0000256" key="1">
    <source>
        <dbReference type="SAM" id="Phobius"/>
    </source>
</evidence>
<protein>
    <submittedName>
        <fullName evidence="2">Uncharacterized protein</fullName>
    </submittedName>
</protein>
<dbReference type="EMBL" id="PNQX01000002">
    <property type="protein sequence ID" value="PMQ19269.1"/>
    <property type="molecule type" value="Genomic_DNA"/>
</dbReference>
<reference evidence="2 3" key="1">
    <citation type="journal article" date="2017" name="Elife">
        <title>Extensive horizontal gene transfer in cheese-associated bacteria.</title>
        <authorList>
            <person name="Bonham K.S."/>
            <person name="Wolfe B.E."/>
            <person name="Dutton R.J."/>
        </authorList>
    </citation>
    <scope>NUCLEOTIDE SEQUENCE [LARGE SCALE GENOMIC DNA]</scope>
    <source>
        <strain evidence="2 3">JB182</strain>
    </source>
</reference>
<organism evidence="2 3">
    <name type="scientific">Glutamicibacter arilaitensis</name>
    <dbReference type="NCBI Taxonomy" id="256701"/>
    <lineage>
        <taxon>Bacteria</taxon>
        <taxon>Bacillati</taxon>
        <taxon>Actinomycetota</taxon>
        <taxon>Actinomycetes</taxon>
        <taxon>Micrococcales</taxon>
        <taxon>Micrococcaceae</taxon>
        <taxon>Glutamicibacter</taxon>
    </lineage>
</organism>
<keyword evidence="1" id="KW-0812">Transmembrane</keyword>
<dbReference type="AlphaFoldDB" id="A0A2N7RZF3"/>
<gene>
    <name evidence="2" type="ORF">CIK84_11200</name>
</gene>
<keyword evidence="1" id="KW-1133">Transmembrane helix</keyword>
<proteinExistence type="predicted"/>
<dbReference type="Proteomes" id="UP000235739">
    <property type="component" value="Unassembled WGS sequence"/>
</dbReference>
<evidence type="ECO:0000313" key="2">
    <source>
        <dbReference type="EMBL" id="PMQ19269.1"/>
    </source>
</evidence>
<dbReference type="RefSeq" id="WP_102598500.1">
    <property type="nucleotide sequence ID" value="NZ_JBQQGH010000044.1"/>
</dbReference>
<comment type="caution">
    <text evidence="2">The sequence shown here is derived from an EMBL/GenBank/DDBJ whole genome shotgun (WGS) entry which is preliminary data.</text>
</comment>
<evidence type="ECO:0000313" key="3">
    <source>
        <dbReference type="Proteomes" id="UP000235739"/>
    </source>
</evidence>
<feature type="transmembrane region" description="Helical" evidence="1">
    <location>
        <begin position="26"/>
        <end position="47"/>
    </location>
</feature>
<name>A0A2N7RZF3_9MICC</name>